<feature type="region of interest" description="Disordered" evidence="1">
    <location>
        <begin position="411"/>
        <end position="464"/>
    </location>
</feature>
<feature type="compositionally biased region" description="Acidic residues" evidence="1">
    <location>
        <begin position="413"/>
        <end position="464"/>
    </location>
</feature>
<dbReference type="SMART" id="SM00112">
    <property type="entry name" value="CA"/>
    <property type="match status" value="1"/>
</dbReference>
<keyword evidence="4" id="KW-1185">Reference proteome</keyword>
<dbReference type="InterPro" id="IPR015919">
    <property type="entry name" value="Cadherin-like_sf"/>
</dbReference>
<proteinExistence type="predicted"/>
<dbReference type="PROSITE" id="PS50268">
    <property type="entry name" value="CADHERIN_2"/>
    <property type="match status" value="1"/>
</dbReference>
<accession>A0ABU5U520</accession>
<dbReference type="Pfam" id="PF00028">
    <property type="entry name" value="Cadherin"/>
    <property type="match status" value="1"/>
</dbReference>
<organism evidence="3 4">
    <name type="scientific">Limnoraphis robusta CCNP1315</name>
    <dbReference type="NCBI Taxonomy" id="3110306"/>
    <lineage>
        <taxon>Bacteria</taxon>
        <taxon>Bacillati</taxon>
        <taxon>Cyanobacteriota</taxon>
        <taxon>Cyanophyceae</taxon>
        <taxon>Oscillatoriophycideae</taxon>
        <taxon>Oscillatoriales</taxon>
        <taxon>Sirenicapillariaceae</taxon>
        <taxon>Limnoraphis</taxon>
    </lineage>
</organism>
<evidence type="ECO:0000313" key="4">
    <source>
        <dbReference type="Proteomes" id="UP001301728"/>
    </source>
</evidence>
<reference evidence="3 4" key="1">
    <citation type="submission" date="2023-12" db="EMBL/GenBank/DDBJ databases">
        <title>Baltic Sea Cyanobacteria.</title>
        <authorList>
            <person name="Delbaje E."/>
            <person name="Fewer D.P."/>
            <person name="Shishido T.K."/>
        </authorList>
    </citation>
    <scope>NUCLEOTIDE SEQUENCE [LARGE SCALE GENOMIC DNA]</scope>
    <source>
        <strain evidence="3 4">CCNP 1315</strain>
    </source>
</reference>
<dbReference type="RefSeq" id="WP_323306995.1">
    <property type="nucleotide sequence ID" value="NZ_JAYGHT010000158.1"/>
</dbReference>
<dbReference type="CDD" id="cd11304">
    <property type="entry name" value="Cadherin_repeat"/>
    <property type="match status" value="1"/>
</dbReference>
<dbReference type="Gene3D" id="2.60.40.60">
    <property type="entry name" value="Cadherins"/>
    <property type="match status" value="1"/>
</dbReference>
<name>A0ABU5U520_9CYAN</name>
<protein>
    <submittedName>
        <fullName evidence="3">Cadherin domain-containing protein</fullName>
    </submittedName>
</protein>
<gene>
    <name evidence="3" type="ORF">VB854_25440</name>
</gene>
<dbReference type="Proteomes" id="UP001301728">
    <property type="component" value="Unassembled WGS sequence"/>
</dbReference>
<evidence type="ECO:0000313" key="3">
    <source>
        <dbReference type="EMBL" id="MEA5522287.1"/>
    </source>
</evidence>
<dbReference type="EMBL" id="JAYGHT010000158">
    <property type="protein sequence ID" value="MEA5522287.1"/>
    <property type="molecule type" value="Genomic_DNA"/>
</dbReference>
<comment type="caution">
    <text evidence="3">The sequence shown here is derived from an EMBL/GenBank/DDBJ whole genome shotgun (WGS) entry which is preliminary data.</text>
</comment>
<sequence length="464" mass="51377">MTTPIKDIIAVYDNLPENTEDQYTAQEVNFPRKTFNHDFQVGEENNLIIQGFTNNQDQTYDLLSFVDQINIKRVNNNQVQGERQVIWFEQESRSENDLSLKPSLVSTMEETLLSDVINRGTDNIFANQGNPDGNINNIERVDLVSTNGLSSPEEFLDKIGFLVVERSGNDPFKIAAITAIDEQGNPTQFGTLQSISVDSWGQSSHSIRAEVMRKDSSQNNLVSSRILPNSQAIAGIFISYQDLNIADNQTFYGFSLFSQDIDENNDLVGLSDFPLNTPENDLQGNPIGSLDLISVGRIFIQKDIKIPPKITSDGEGEKADISIPENNTLVTDVNATDDRDSEGNGLAYSISGGEDEDLFTIDPITGELNFKQSPDFENPTDIDQNNIYQIEVTVTDSDGLTDVQTLNITVRDEVEETPVDDGEEETPVDDGEEETPVDDGEEETPVDDGDEETPVDDGEEETPV</sequence>
<dbReference type="InterPro" id="IPR002126">
    <property type="entry name" value="Cadherin-like_dom"/>
</dbReference>
<feature type="non-terminal residue" evidence="3">
    <location>
        <position position="464"/>
    </location>
</feature>
<dbReference type="SUPFAM" id="SSF49313">
    <property type="entry name" value="Cadherin-like"/>
    <property type="match status" value="1"/>
</dbReference>
<feature type="domain" description="Cadherin" evidence="2">
    <location>
        <begin position="315"/>
        <end position="420"/>
    </location>
</feature>
<evidence type="ECO:0000259" key="2">
    <source>
        <dbReference type="PROSITE" id="PS50268"/>
    </source>
</evidence>
<evidence type="ECO:0000256" key="1">
    <source>
        <dbReference type="SAM" id="MobiDB-lite"/>
    </source>
</evidence>